<feature type="transmembrane region" description="Helical" evidence="2">
    <location>
        <begin position="127"/>
        <end position="147"/>
    </location>
</feature>
<feature type="transmembrane region" description="Helical" evidence="2">
    <location>
        <begin position="26"/>
        <end position="45"/>
    </location>
</feature>
<gene>
    <name evidence="3" type="ORF">GL50803_005425</name>
</gene>
<accession>A8BFF4</accession>
<dbReference type="OMA" id="WIVEVYC"/>
<feature type="region of interest" description="Disordered" evidence="1">
    <location>
        <begin position="277"/>
        <end position="300"/>
    </location>
</feature>
<keyword evidence="2" id="KW-0472">Membrane</keyword>
<dbReference type="AlphaFoldDB" id="A8BFF4"/>
<comment type="caution">
    <text evidence="3">The sequence shown here is derived from an EMBL/GenBank/DDBJ whole genome shotgun (WGS) entry which is preliminary data.</text>
</comment>
<dbReference type="KEGG" id="gla:GL50803_005425"/>
<dbReference type="EMBL" id="AACB03000002">
    <property type="protein sequence ID" value="KAE8303446.1"/>
    <property type="molecule type" value="Genomic_DNA"/>
</dbReference>
<feature type="transmembrane region" description="Helical" evidence="2">
    <location>
        <begin position="96"/>
        <end position="115"/>
    </location>
</feature>
<dbReference type="VEuPathDB" id="GiardiaDB:GL50803_5425"/>
<reference evidence="3 4" key="1">
    <citation type="journal article" date="2007" name="Science">
        <title>Genomic minimalism in the early diverging intestinal parasite Giardia lamblia.</title>
        <authorList>
            <person name="Morrison H.G."/>
            <person name="McArthur A.G."/>
            <person name="Gillin F.D."/>
            <person name="Aley S.B."/>
            <person name="Adam R.D."/>
            <person name="Olsen G.J."/>
            <person name="Best A.A."/>
            <person name="Cande W.Z."/>
            <person name="Chen F."/>
            <person name="Cipriano M.J."/>
            <person name="Davids B.J."/>
            <person name="Dawson S.C."/>
            <person name="Elmendorf H.G."/>
            <person name="Hehl A.B."/>
            <person name="Holder M.E."/>
            <person name="Huse S.M."/>
            <person name="Kim U.U."/>
            <person name="Lasek-Nesselquist E."/>
            <person name="Manning G."/>
            <person name="Nigam A."/>
            <person name="Nixon J.E."/>
            <person name="Palm D."/>
            <person name="Passamaneck N.E."/>
            <person name="Prabhu A."/>
            <person name="Reich C.I."/>
            <person name="Reiner D.S."/>
            <person name="Samuelson J."/>
            <person name="Svard S.G."/>
            <person name="Sogin M.L."/>
        </authorList>
    </citation>
    <scope>NUCLEOTIDE SEQUENCE [LARGE SCALE GENOMIC DNA]</scope>
    <source>
        <strain evidence="3 4">WB C6</strain>
    </source>
</reference>
<feature type="transmembrane region" description="Helical" evidence="2">
    <location>
        <begin position="191"/>
        <end position="211"/>
    </location>
</feature>
<keyword evidence="4" id="KW-1185">Reference proteome</keyword>
<keyword evidence="2" id="KW-0812">Transmembrane</keyword>
<feature type="transmembrane region" description="Helical" evidence="2">
    <location>
        <begin position="159"/>
        <end position="179"/>
    </location>
</feature>
<evidence type="ECO:0000256" key="2">
    <source>
        <dbReference type="SAM" id="Phobius"/>
    </source>
</evidence>
<feature type="transmembrane region" description="Helical" evidence="2">
    <location>
        <begin position="218"/>
        <end position="237"/>
    </location>
</feature>
<organism evidence="3 4">
    <name type="scientific">Giardia intestinalis (strain ATCC 50803 / WB clone C6)</name>
    <name type="common">Giardia lamblia</name>
    <dbReference type="NCBI Taxonomy" id="184922"/>
    <lineage>
        <taxon>Eukaryota</taxon>
        <taxon>Metamonada</taxon>
        <taxon>Diplomonadida</taxon>
        <taxon>Hexamitidae</taxon>
        <taxon>Giardiinae</taxon>
        <taxon>Giardia</taxon>
    </lineage>
</organism>
<evidence type="ECO:0000313" key="3">
    <source>
        <dbReference type="EMBL" id="KAE8303446.1"/>
    </source>
</evidence>
<keyword evidence="2" id="KW-1133">Transmembrane helix</keyword>
<dbReference type="GeneID" id="5700154"/>
<sequence length="300" mass="33159">MHETSVIMSTPEFIIEKPRRSIANHVLPIISLGMVVAGMLSTAAFDYARRRAIRDHPTLVTPSNWYWYLEYPVLALSALAPALQLRGEHMKLRWNVIYNGVDLVKHILVTVWPALFLAKATILLDSLLVLIFGCNLAQIWIVEVYCIKRKSLLRQVCHAVTAYFVTLLIPAIFISAKAIRKETATLAGDEGPSIVVLSLVSAILAVDATTGKVVGPPLVLLLYLLGILGTFDARTMAKFPIYTSLPIPITLVDVIVLSFEAVHLMDIAFKALQKSSRNNPHTSFTSSFSSPLSASFTYRL</sequence>
<protein>
    <submittedName>
        <fullName evidence="3">TMP-1 protein</fullName>
    </submittedName>
</protein>
<name>A8BFF4_GIAIC</name>
<feature type="transmembrane region" description="Helical" evidence="2">
    <location>
        <begin position="65"/>
        <end position="84"/>
    </location>
</feature>
<dbReference type="RefSeq" id="XP_001707255.1">
    <property type="nucleotide sequence ID" value="XM_001707203.1"/>
</dbReference>
<feature type="transmembrane region" description="Helical" evidence="2">
    <location>
        <begin position="249"/>
        <end position="269"/>
    </location>
</feature>
<dbReference type="Proteomes" id="UP000001548">
    <property type="component" value="Unassembled WGS sequence"/>
</dbReference>
<evidence type="ECO:0000313" key="4">
    <source>
        <dbReference type="Proteomes" id="UP000001548"/>
    </source>
</evidence>
<evidence type="ECO:0000256" key="1">
    <source>
        <dbReference type="SAM" id="MobiDB-lite"/>
    </source>
</evidence>
<dbReference type="HOGENOM" id="CLU_928855_0_0_1"/>
<feature type="compositionally biased region" description="Low complexity" evidence="1">
    <location>
        <begin position="282"/>
        <end position="300"/>
    </location>
</feature>
<proteinExistence type="predicted"/>